<dbReference type="OrthoDB" id="9798476at2"/>
<evidence type="ECO:0000259" key="1">
    <source>
        <dbReference type="Pfam" id="PF09350"/>
    </source>
</evidence>
<dbReference type="InterPro" id="IPR018961">
    <property type="entry name" value="DnaJ_homolog_subfam-C_membr-28"/>
</dbReference>
<dbReference type="EMBL" id="RCHR01000008">
    <property type="protein sequence ID" value="RLL41310.1"/>
    <property type="molecule type" value="Genomic_DNA"/>
</dbReference>
<sequence>MYRFVEDRIKESMDNGDFDNLPGKGKRLQLREELQGLSPEIRSAYKILKNAGYIPEEADKQKEKIQFHDMMHYATDGQHKDTSKEERKLELLLKGKKTFKHRAFSNYANKIFKKLF</sequence>
<name>A0A498D6T8_9BACI</name>
<dbReference type="PANTHER" id="PTHR39158:SF1">
    <property type="entry name" value="DNAJ HOMOLOG SUBFAMILY C MEMBER 28"/>
    <property type="match status" value="1"/>
</dbReference>
<organism evidence="2 3">
    <name type="scientific">Oceanobacillus piezotolerans</name>
    <dbReference type="NCBI Taxonomy" id="2448030"/>
    <lineage>
        <taxon>Bacteria</taxon>
        <taxon>Bacillati</taxon>
        <taxon>Bacillota</taxon>
        <taxon>Bacilli</taxon>
        <taxon>Bacillales</taxon>
        <taxon>Bacillaceae</taxon>
        <taxon>Oceanobacillus</taxon>
    </lineage>
</organism>
<dbReference type="Proteomes" id="UP000270219">
    <property type="component" value="Unassembled WGS sequence"/>
</dbReference>
<keyword evidence="3" id="KW-1185">Reference proteome</keyword>
<dbReference type="AlphaFoldDB" id="A0A498D6T8"/>
<evidence type="ECO:0000313" key="2">
    <source>
        <dbReference type="EMBL" id="RLL41310.1"/>
    </source>
</evidence>
<proteinExistence type="predicted"/>
<dbReference type="InterPro" id="IPR052573">
    <property type="entry name" value="DnaJ_C_subfamily_28"/>
</dbReference>
<dbReference type="PANTHER" id="PTHR39158">
    <property type="entry name" value="OS08G0560600 PROTEIN"/>
    <property type="match status" value="1"/>
</dbReference>
<dbReference type="Pfam" id="PF09350">
    <property type="entry name" value="DJC28_CD"/>
    <property type="match status" value="1"/>
</dbReference>
<protein>
    <submittedName>
        <fullName evidence="2">DUF1992 domain-containing protein</fullName>
    </submittedName>
</protein>
<feature type="domain" description="DnaJ homologue subfamily C member 28 conserved" evidence="1">
    <location>
        <begin position="4"/>
        <end position="65"/>
    </location>
</feature>
<comment type="caution">
    <text evidence="2">The sequence shown here is derived from an EMBL/GenBank/DDBJ whole genome shotgun (WGS) entry which is preliminary data.</text>
</comment>
<accession>A0A498D6T8</accession>
<dbReference type="RefSeq" id="WP_121524701.1">
    <property type="nucleotide sequence ID" value="NZ_RCHR01000008.1"/>
</dbReference>
<reference evidence="2 3" key="1">
    <citation type="submission" date="2018-10" db="EMBL/GenBank/DDBJ databases">
        <title>Oceanobacillus sp. YLB-02 draft genome.</title>
        <authorList>
            <person name="Yu L."/>
        </authorList>
    </citation>
    <scope>NUCLEOTIDE SEQUENCE [LARGE SCALE GENOMIC DNA]</scope>
    <source>
        <strain evidence="2 3">YLB-02</strain>
    </source>
</reference>
<gene>
    <name evidence="2" type="ORF">D8M04_17455</name>
</gene>
<evidence type="ECO:0000313" key="3">
    <source>
        <dbReference type="Proteomes" id="UP000270219"/>
    </source>
</evidence>